<organism evidence="1">
    <name type="scientific">uncultured Caudovirales phage</name>
    <dbReference type="NCBI Taxonomy" id="2100421"/>
    <lineage>
        <taxon>Viruses</taxon>
        <taxon>Duplodnaviria</taxon>
        <taxon>Heunggongvirae</taxon>
        <taxon>Uroviricota</taxon>
        <taxon>Caudoviricetes</taxon>
        <taxon>Peduoviridae</taxon>
        <taxon>Maltschvirus</taxon>
        <taxon>Maltschvirus maltsch</taxon>
    </lineage>
</organism>
<proteinExistence type="predicted"/>
<sequence>MPQTILSHLLSLMNSHQAPFKVATLLTARQFNVTQAYVERLFYKGL</sequence>
<reference evidence="1" key="1">
    <citation type="submission" date="2020-05" db="EMBL/GenBank/DDBJ databases">
        <authorList>
            <person name="Chiriac C."/>
            <person name="Salcher M."/>
            <person name="Ghai R."/>
            <person name="Kavagutti S V."/>
        </authorList>
    </citation>
    <scope>NUCLEOTIDE SEQUENCE</scope>
</reference>
<protein>
    <submittedName>
        <fullName evidence="1">Uncharacterized protein</fullName>
    </submittedName>
</protein>
<gene>
    <name evidence="1" type="ORF">UFOVP1355_47</name>
</gene>
<name>A0A6J5S0F5_9CAUD</name>
<evidence type="ECO:0000313" key="1">
    <source>
        <dbReference type="EMBL" id="CAB4200471.1"/>
    </source>
</evidence>
<dbReference type="EMBL" id="LR797288">
    <property type="protein sequence ID" value="CAB4200471.1"/>
    <property type="molecule type" value="Genomic_DNA"/>
</dbReference>
<accession>A0A6J5S0F5</accession>